<protein>
    <submittedName>
        <fullName evidence="1">Uncharacterized protein</fullName>
    </submittedName>
</protein>
<dbReference type="AlphaFoldDB" id="A0A4C1TB23"/>
<dbReference type="EMBL" id="BGZK01000041">
    <property type="protein sequence ID" value="GBP10617.1"/>
    <property type="molecule type" value="Genomic_DNA"/>
</dbReference>
<accession>A0A4C1TB23</accession>
<organism evidence="1 2">
    <name type="scientific">Eumeta variegata</name>
    <name type="common">Bagworm moth</name>
    <name type="synonym">Eumeta japonica</name>
    <dbReference type="NCBI Taxonomy" id="151549"/>
    <lineage>
        <taxon>Eukaryota</taxon>
        <taxon>Metazoa</taxon>
        <taxon>Ecdysozoa</taxon>
        <taxon>Arthropoda</taxon>
        <taxon>Hexapoda</taxon>
        <taxon>Insecta</taxon>
        <taxon>Pterygota</taxon>
        <taxon>Neoptera</taxon>
        <taxon>Endopterygota</taxon>
        <taxon>Lepidoptera</taxon>
        <taxon>Glossata</taxon>
        <taxon>Ditrysia</taxon>
        <taxon>Tineoidea</taxon>
        <taxon>Psychidae</taxon>
        <taxon>Oiketicinae</taxon>
        <taxon>Eumeta</taxon>
    </lineage>
</organism>
<comment type="caution">
    <text evidence="1">The sequence shown here is derived from an EMBL/GenBank/DDBJ whole genome shotgun (WGS) entry which is preliminary data.</text>
</comment>
<dbReference type="Proteomes" id="UP000299102">
    <property type="component" value="Unassembled WGS sequence"/>
</dbReference>
<gene>
    <name evidence="1" type="ORF">EVAR_76434_1</name>
</gene>
<proteinExistence type="predicted"/>
<reference evidence="1 2" key="1">
    <citation type="journal article" date="2019" name="Commun. Biol.">
        <title>The bagworm genome reveals a unique fibroin gene that provides high tensile strength.</title>
        <authorList>
            <person name="Kono N."/>
            <person name="Nakamura H."/>
            <person name="Ohtoshi R."/>
            <person name="Tomita M."/>
            <person name="Numata K."/>
            <person name="Arakawa K."/>
        </authorList>
    </citation>
    <scope>NUCLEOTIDE SEQUENCE [LARGE SCALE GENOMIC DNA]</scope>
</reference>
<evidence type="ECO:0000313" key="2">
    <source>
        <dbReference type="Proteomes" id="UP000299102"/>
    </source>
</evidence>
<evidence type="ECO:0000313" key="1">
    <source>
        <dbReference type="EMBL" id="GBP10617.1"/>
    </source>
</evidence>
<name>A0A4C1TB23_EUMVA</name>
<keyword evidence="2" id="KW-1185">Reference proteome</keyword>
<sequence>MSVSIQSVDYSPDLDPDLSCVFNLIAIRAPRGIHTPVPKTHALGLDFCPARNCQSWPVCESVGNMPYLFMVPGVAGSVLCDSSKLSVFEFTLTVGGCVQKFSF</sequence>